<dbReference type="EMBL" id="JAHLFO010000142">
    <property type="protein sequence ID" value="MBU3814894.1"/>
    <property type="molecule type" value="Genomic_DNA"/>
</dbReference>
<organism evidence="1 2">
    <name type="scientific">Candidatus Bacteroides intestinipullorum</name>
    <dbReference type="NCBI Taxonomy" id="2838471"/>
    <lineage>
        <taxon>Bacteria</taxon>
        <taxon>Pseudomonadati</taxon>
        <taxon>Bacteroidota</taxon>
        <taxon>Bacteroidia</taxon>
        <taxon>Bacteroidales</taxon>
        <taxon>Bacteroidaceae</taxon>
        <taxon>Bacteroides</taxon>
    </lineage>
</organism>
<reference evidence="1" key="1">
    <citation type="journal article" date="2021" name="PeerJ">
        <title>Extensive microbial diversity within the chicken gut microbiome revealed by metagenomics and culture.</title>
        <authorList>
            <person name="Gilroy R."/>
            <person name="Ravi A."/>
            <person name="Getino M."/>
            <person name="Pursley I."/>
            <person name="Horton D.L."/>
            <person name="Alikhan N.F."/>
            <person name="Baker D."/>
            <person name="Gharbi K."/>
            <person name="Hall N."/>
            <person name="Watson M."/>
            <person name="Adriaenssens E.M."/>
            <person name="Foster-Nyarko E."/>
            <person name="Jarju S."/>
            <person name="Secka A."/>
            <person name="Antonio M."/>
            <person name="Oren A."/>
            <person name="Chaudhuri R.R."/>
            <person name="La Ragione R."/>
            <person name="Hildebrand F."/>
            <person name="Pallen M.J."/>
        </authorList>
    </citation>
    <scope>NUCLEOTIDE SEQUENCE</scope>
    <source>
        <strain evidence="1">B3-3758</strain>
    </source>
</reference>
<dbReference type="AlphaFoldDB" id="A0A9E2KIJ9"/>
<accession>A0A9E2KIJ9</accession>
<dbReference type="InterPro" id="IPR021272">
    <property type="entry name" value="DUF2851"/>
</dbReference>
<feature type="non-terminal residue" evidence="1">
    <location>
        <position position="1"/>
    </location>
</feature>
<evidence type="ECO:0000313" key="1">
    <source>
        <dbReference type="EMBL" id="MBU3814894.1"/>
    </source>
</evidence>
<reference evidence="1" key="2">
    <citation type="submission" date="2021-04" db="EMBL/GenBank/DDBJ databases">
        <authorList>
            <person name="Gilroy R."/>
        </authorList>
    </citation>
    <scope>NUCLEOTIDE SEQUENCE</scope>
    <source>
        <strain evidence="1">B3-3758</strain>
    </source>
</reference>
<protein>
    <submittedName>
        <fullName evidence="1">DUF2851 family protein</fullName>
    </submittedName>
</protein>
<gene>
    <name evidence="1" type="ORF">H9791_10445</name>
</gene>
<dbReference type="Proteomes" id="UP000824236">
    <property type="component" value="Unassembled WGS sequence"/>
</dbReference>
<dbReference type="Pfam" id="PF11013">
    <property type="entry name" value="DUF2851"/>
    <property type="match status" value="1"/>
</dbReference>
<evidence type="ECO:0000313" key="2">
    <source>
        <dbReference type="Proteomes" id="UP000824236"/>
    </source>
</evidence>
<sequence>DRASDWLRHGHDRDAAYDRVVLHVVGEADCDVFRTNGERIPQLLLPCPDEVQRRYGELLRSDIFPPCHDVLASLPKLKVHTWLSSLLVERLGRKAEDVRSRWERCGRNWADAFFITLARNFGFGLNGDAFEDWALRLPLRAVDKHRDNLFQVEAFFFGTAGLLDGGEEAGYCQDLRREFAYLQHKFGLPAPMAHEQWRFLRLRPGNFPHVRLAQLAYLYHREEGLFSRVVEAESLEDIRKLFILRTSDFWTDHFNFRKESPHSAKTLGRGAVDLIVLNTVVPVLYAYGQYRSDECLCERASRFLEQLKAEDNRIIRQWANAGLPVHTAADSQALLQLQKAYCDKHDCLRCRFGYEYLKARSTPR</sequence>
<comment type="caution">
    <text evidence="1">The sequence shown here is derived from an EMBL/GenBank/DDBJ whole genome shotgun (WGS) entry which is preliminary data.</text>
</comment>
<name>A0A9E2KIJ9_9BACE</name>
<proteinExistence type="predicted"/>